<dbReference type="InterPro" id="IPR030230">
    <property type="entry name" value="Gpn1/Npa3/XAB1"/>
</dbReference>
<accession>A0A5C3E4V2</accession>
<sequence>MASTSASAASSAAAPPPTSASTHLGLLPEIPRASSIIVIGMAGSGKSTFTASLHDHLHEKAKEQQDAQEHQNAGSGAGTANPSSQTTAPYMVNLDPAVGTLGYEPNVDIRDTVDYARVMEQYNLGPNGGILTALNLFTTKFDQVLNILEKRAKEVDHIVLDTPGQIEIFTWSASGSIVTDALASSMPTVVAYIIDTPRTTAPATFMSNMLYACSILYKTKLPFVLVFNKTDAQSHQFALEWMQDFEKFQEALAAGNATDPSSTVTQQGLNPRARNYDAEGSQGYMNSLMNSMSLVLDEFYKNLRAVGVSSVTGDGMEDFLAAVQEARQEYLDDYRPELERLAKERDAKRESSKKEQLARLMKDMKVGSKSSSQGKTSRQAARSTEHLSKHIDEEYEGDGQIIEPDSDEEKLHYEYPGPEYDRGDGTVWPRPV</sequence>
<dbReference type="Pfam" id="PF03029">
    <property type="entry name" value="ATP_bind_1"/>
    <property type="match status" value="1"/>
</dbReference>
<keyword evidence="4 5" id="KW-0342">GTP-binding</keyword>
<reference evidence="7 8" key="1">
    <citation type="submission" date="2018-03" db="EMBL/GenBank/DDBJ databases">
        <authorList>
            <person name="Guldener U."/>
        </authorList>
    </citation>
    <scope>NUCLEOTIDE SEQUENCE [LARGE SCALE GENOMIC DNA]</scope>
    <source>
        <strain evidence="7 8">NBRC100155</strain>
    </source>
</reference>
<proteinExistence type="inferred from homology"/>
<feature type="region of interest" description="Disordered" evidence="6">
    <location>
        <begin position="1"/>
        <end position="24"/>
    </location>
</feature>
<feature type="compositionally biased region" description="Basic and acidic residues" evidence="6">
    <location>
        <begin position="383"/>
        <end position="392"/>
    </location>
</feature>
<feature type="region of interest" description="Disordered" evidence="6">
    <location>
        <begin position="363"/>
        <end position="432"/>
    </location>
</feature>
<dbReference type="GO" id="GO:0003924">
    <property type="term" value="F:GTPase activity"/>
    <property type="evidence" value="ECO:0007669"/>
    <property type="project" value="InterPro"/>
</dbReference>
<dbReference type="PANTHER" id="PTHR21231:SF8">
    <property type="entry name" value="GPN-LOOP GTPASE 1"/>
    <property type="match status" value="1"/>
</dbReference>
<evidence type="ECO:0000313" key="7">
    <source>
        <dbReference type="EMBL" id="SPO24667.1"/>
    </source>
</evidence>
<dbReference type="EC" id="3.6.5.-" evidence="5"/>
<dbReference type="InterPro" id="IPR004130">
    <property type="entry name" value="Gpn"/>
</dbReference>
<comment type="subcellular location">
    <subcellularLocation>
        <location evidence="5">Cytoplasm</location>
    </subcellularLocation>
    <subcellularLocation>
        <location evidence="5">Nucleus</location>
    </subcellularLocation>
</comment>
<gene>
    <name evidence="7" type="ORF">UTRI_01633_B</name>
</gene>
<feature type="compositionally biased region" description="Polar residues" evidence="6">
    <location>
        <begin position="368"/>
        <end position="382"/>
    </location>
</feature>
<feature type="compositionally biased region" description="Basic and acidic residues" evidence="6">
    <location>
        <begin position="409"/>
        <end position="424"/>
    </location>
</feature>
<evidence type="ECO:0000256" key="3">
    <source>
        <dbReference type="ARBA" id="ARBA00022801"/>
    </source>
</evidence>
<organism evidence="7 8">
    <name type="scientific">Ustilago trichophora</name>
    <dbReference type="NCBI Taxonomy" id="86804"/>
    <lineage>
        <taxon>Eukaryota</taxon>
        <taxon>Fungi</taxon>
        <taxon>Dikarya</taxon>
        <taxon>Basidiomycota</taxon>
        <taxon>Ustilaginomycotina</taxon>
        <taxon>Ustilaginomycetes</taxon>
        <taxon>Ustilaginales</taxon>
        <taxon>Ustilaginaceae</taxon>
        <taxon>Ustilago</taxon>
    </lineage>
</organism>
<dbReference type="FunFam" id="3.40.50.300:FF:000817">
    <property type="entry name" value="GPN-loop GTPase 1"/>
    <property type="match status" value="1"/>
</dbReference>
<comment type="similarity">
    <text evidence="1 5">Belongs to the GPN-loop GTPase family.</text>
</comment>
<evidence type="ECO:0000313" key="8">
    <source>
        <dbReference type="Proteomes" id="UP000324022"/>
    </source>
</evidence>
<keyword evidence="8" id="KW-1185">Reference proteome</keyword>
<dbReference type="CDD" id="cd17870">
    <property type="entry name" value="GPN1"/>
    <property type="match status" value="1"/>
</dbReference>
<feature type="compositionally biased region" description="Polar residues" evidence="6">
    <location>
        <begin position="70"/>
        <end position="88"/>
    </location>
</feature>
<dbReference type="PANTHER" id="PTHR21231">
    <property type="entry name" value="XPA-BINDING PROTEIN 1-RELATED"/>
    <property type="match status" value="1"/>
</dbReference>
<dbReference type="AlphaFoldDB" id="A0A5C3E4V2"/>
<name>A0A5C3E4V2_9BASI</name>
<evidence type="ECO:0000256" key="4">
    <source>
        <dbReference type="ARBA" id="ARBA00023134"/>
    </source>
</evidence>
<dbReference type="SUPFAM" id="SSF52540">
    <property type="entry name" value="P-loop containing nucleoside triphosphate hydrolases"/>
    <property type="match status" value="1"/>
</dbReference>
<evidence type="ECO:0000256" key="5">
    <source>
        <dbReference type="RuleBase" id="RU365059"/>
    </source>
</evidence>
<evidence type="ECO:0000256" key="2">
    <source>
        <dbReference type="ARBA" id="ARBA00022741"/>
    </source>
</evidence>
<comment type="subunit">
    <text evidence="5">Binds to RNA polymerase II.</text>
</comment>
<dbReference type="GO" id="GO:0005634">
    <property type="term" value="C:nucleus"/>
    <property type="evidence" value="ECO:0007669"/>
    <property type="project" value="UniProtKB-SubCell"/>
</dbReference>
<dbReference type="Proteomes" id="UP000324022">
    <property type="component" value="Unassembled WGS sequence"/>
</dbReference>
<protein>
    <recommendedName>
        <fullName evidence="5">GPN-loop GTPase</fullName>
        <ecNumber evidence="5">3.6.5.-</ecNumber>
    </recommendedName>
</protein>
<dbReference type="InterPro" id="IPR027417">
    <property type="entry name" value="P-loop_NTPase"/>
</dbReference>
<keyword evidence="2 5" id="KW-0547">Nucleotide-binding</keyword>
<keyword evidence="3 5" id="KW-0378">Hydrolase</keyword>
<dbReference type="OrthoDB" id="243313at2759"/>
<dbReference type="EMBL" id="OOIN01000008">
    <property type="protein sequence ID" value="SPO24667.1"/>
    <property type="molecule type" value="Genomic_DNA"/>
</dbReference>
<evidence type="ECO:0000256" key="1">
    <source>
        <dbReference type="ARBA" id="ARBA00005290"/>
    </source>
</evidence>
<dbReference type="GO" id="GO:0005525">
    <property type="term" value="F:GTP binding"/>
    <property type="evidence" value="ECO:0007669"/>
    <property type="project" value="UniProtKB-KW"/>
</dbReference>
<dbReference type="GO" id="GO:0005737">
    <property type="term" value="C:cytoplasm"/>
    <property type="evidence" value="ECO:0007669"/>
    <property type="project" value="UniProtKB-SubCell"/>
</dbReference>
<evidence type="ECO:0000256" key="6">
    <source>
        <dbReference type="SAM" id="MobiDB-lite"/>
    </source>
</evidence>
<feature type="compositionally biased region" description="Basic and acidic residues" evidence="6">
    <location>
        <begin position="59"/>
        <end position="69"/>
    </location>
</feature>
<keyword evidence="5" id="KW-0963">Cytoplasm</keyword>
<dbReference type="Gene3D" id="3.40.50.300">
    <property type="entry name" value="P-loop containing nucleotide triphosphate hydrolases"/>
    <property type="match status" value="1"/>
</dbReference>
<comment type="function">
    <text evidence="5">Small GTPase required for proper nuclear import of RNA polymerase II (RNAPII). May act at an RNAP assembly step prior to nuclear import.</text>
</comment>
<feature type="region of interest" description="Disordered" evidence="6">
    <location>
        <begin position="59"/>
        <end position="90"/>
    </location>
</feature>
<feature type="compositionally biased region" description="Low complexity" evidence="6">
    <location>
        <begin position="1"/>
        <end position="13"/>
    </location>
</feature>